<organism evidence="1">
    <name type="scientific">Absidia glauca</name>
    <name type="common">Pin mould</name>
    <dbReference type="NCBI Taxonomy" id="4829"/>
    <lineage>
        <taxon>Eukaryota</taxon>
        <taxon>Fungi</taxon>
        <taxon>Fungi incertae sedis</taxon>
        <taxon>Mucoromycota</taxon>
        <taxon>Mucoromycotina</taxon>
        <taxon>Mucoromycetes</taxon>
        <taxon>Mucorales</taxon>
        <taxon>Cunninghamellaceae</taxon>
        <taxon>Absidia</taxon>
    </lineage>
</organism>
<sequence length="139" mass="15849">MATEDRNLIKDLILSSFVKWSGDANGGLPGARKAYKKVIQNMYPTFAFYKSCLQVENTLGKSDKDGQANVEFLFEMASRLDNYKEDIYLSYLSYLQSQNKFDKANAVYWKATKEVADKEAFDLRYKSITNGAVYNVFAS</sequence>
<dbReference type="InterPro" id="IPR011990">
    <property type="entry name" value="TPR-like_helical_dom_sf"/>
</dbReference>
<protein>
    <recommendedName>
        <fullName evidence="3">Suppressor of forked domain-containing protein</fullName>
    </recommendedName>
</protein>
<dbReference type="InParanoid" id="A0A163JLA3"/>
<evidence type="ECO:0008006" key="3">
    <source>
        <dbReference type="Google" id="ProtNLM"/>
    </source>
</evidence>
<evidence type="ECO:0000313" key="2">
    <source>
        <dbReference type="Proteomes" id="UP000078561"/>
    </source>
</evidence>
<accession>A0A163JLA3</accession>
<dbReference type="AlphaFoldDB" id="A0A163JLA3"/>
<proteinExistence type="predicted"/>
<dbReference type="STRING" id="4829.A0A163JLA3"/>
<dbReference type="Proteomes" id="UP000078561">
    <property type="component" value="Unassembled WGS sequence"/>
</dbReference>
<reference evidence="1" key="1">
    <citation type="submission" date="2016-04" db="EMBL/GenBank/DDBJ databases">
        <authorList>
            <person name="Evans L.H."/>
            <person name="Alamgir A."/>
            <person name="Owens N."/>
            <person name="Weber N.D."/>
            <person name="Virtaneva K."/>
            <person name="Barbian K."/>
            <person name="Babar A."/>
            <person name="Rosenke K."/>
        </authorList>
    </citation>
    <scope>NUCLEOTIDE SEQUENCE [LARGE SCALE GENOMIC DNA]</scope>
    <source>
        <strain evidence="1">CBS 101.48</strain>
    </source>
</reference>
<evidence type="ECO:0000313" key="1">
    <source>
        <dbReference type="EMBL" id="SAM00153.1"/>
    </source>
</evidence>
<keyword evidence="2" id="KW-1185">Reference proteome</keyword>
<dbReference type="Gene3D" id="1.25.40.10">
    <property type="entry name" value="Tetratricopeptide repeat domain"/>
    <property type="match status" value="1"/>
</dbReference>
<dbReference type="OrthoDB" id="10454793at2759"/>
<dbReference type="EMBL" id="LT553140">
    <property type="protein sequence ID" value="SAM00153.1"/>
    <property type="molecule type" value="Genomic_DNA"/>
</dbReference>
<name>A0A163JLA3_ABSGL</name>
<gene>
    <name evidence="1" type="primary">ABSGL_05828.1 scaffold 7482</name>
</gene>